<dbReference type="Pfam" id="PF06839">
    <property type="entry name" value="Zn_ribbon_GRF"/>
    <property type="match status" value="1"/>
</dbReference>
<proteinExistence type="predicted"/>
<evidence type="ECO:0000256" key="3">
    <source>
        <dbReference type="ARBA" id="ARBA00022833"/>
    </source>
</evidence>
<keyword evidence="2 4" id="KW-0863">Zinc-finger</keyword>
<organism evidence="7">
    <name type="scientific">Pseudopyrenochaeta lycopersici</name>
    <dbReference type="NCBI Taxonomy" id="285811"/>
    <lineage>
        <taxon>Eukaryota</taxon>
        <taxon>Fungi</taxon>
        <taxon>Dikarya</taxon>
        <taxon>Ascomycota</taxon>
        <taxon>Pezizomycotina</taxon>
        <taxon>Dothideomycetes</taxon>
        <taxon>Pleosporomycetidae</taxon>
        <taxon>Pleosporales</taxon>
        <taxon>Pleosporineae</taxon>
        <taxon>Pseudopyrenochaetaceae</taxon>
        <taxon>Pseudopyrenochaeta</taxon>
    </lineage>
</organism>
<dbReference type="GO" id="GO:0016829">
    <property type="term" value="F:lyase activity"/>
    <property type="evidence" value="ECO:0007669"/>
    <property type="project" value="UniProtKB-KW"/>
</dbReference>
<feature type="non-terminal residue" evidence="7">
    <location>
        <position position="1"/>
    </location>
</feature>
<feature type="domain" description="GRF-type" evidence="6">
    <location>
        <begin position="66"/>
        <end position="118"/>
    </location>
</feature>
<accession>A0A077K1Y8</accession>
<evidence type="ECO:0000259" key="6">
    <source>
        <dbReference type="PROSITE" id="PS51999"/>
    </source>
</evidence>
<feature type="compositionally biased region" description="Basic and acidic residues" evidence="5">
    <location>
        <begin position="41"/>
        <end position="54"/>
    </location>
</feature>
<sequence length="121" mass="13256">QPADPSAAKETAPPASFSSSENFPSRSPPTQSPLPSEPFDPDPRATQEASKESWTKLFSKKPAPRCEHGEPCITLTTKKPGVNCGRQFWICPRPIGPSGQKEVGTQWRCGVFIWSSDWKGD</sequence>
<protein>
    <submittedName>
        <fullName evidence="7">DNA lyase</fullName>
    </submittedName>
</protein>
<reference evidence="7" key="1">
    <citation type="submission" date="2014-07" db="EMBL/GenBank/DDBJ databases">
        <title>Characterization of the mating type genes in the corky root rot pathogen Pyrenochaeta lycopersici Type 1.</title>
        <authorList>
            <person name="Arima T."/>
            <person name="Hyakumachi M."/>
            <person name="Shimono Y."/>
        </authorList>
    </citation>
    <scope>NUCLEOTIDE SEQUENCE</scope>
    <source>
        <strain evidence="7">CBS 267.59</strain>
    </source>
</reference>
<evidence type="ECO:0000256" key="2">
    <source>
        <dbReference type="ARBA" id="ARBA00022771"/>
    </source>
</evidence>
<dbReference type="PROSITE" id="PS51999">
    <property type="entry name" value="ZF_GRF"/>
    <property type="match status" value="1"/>
</dbReference>
<dbReference type="AlphaFoldDB" id="A0A077K1Y8"/>
<evidence type="ECO:0000256" key="5">
    <source>
        <dbReference type="SAM" id="MobiDB-lite"/>
    </source>
</evidence>
<feature type="region of interest" description="Disordered" evidence="5">
    <location>
        <begin position="1"/>
        <end position="66"/>
    </location>
</feature>
<dbReference type="InterPro" id="IPR010666">
    <property type="entry name" value="Znf_GRF"/>
</dbReference>
<evidence type="ECO:0000256" key="1">
    <source>
        <dbReference type="ARBA" id="ARBA00022723"/>
    </source>
</evidence>
<feature type="compositionally biased region" description="Pro residues" evidence="5">
    <location>
        <begin position="26"/>
        <end position="38"/>
    </location>
</feature>
<dbReference type="EMBL" id="AB979660">
    <property type="protein sequence ID" value="BAP25503.1"/>
    <property type="molecule type" value="Genomic_DNA"/>
</dbReference>
<keyword evidence="3" id="KW-0862">Zinc</keyword>
<keyword evidence="7" id="KW-0456">Lyase</keyword>
<dbReference type="GO" id="GO:0008270">
    <property type="term" value="F:zinc ion binding"/>
    <property type="evidence" value="ECO:0007669"/>
    <property type="project" value="UniProtKB-KW"/>
</dbReference>
<name>A0A077K1Y8_9PLEO</name>
<evidence type="ECO:0000256" key="4">
    <source>
        <dbReference type="PROSITE-ProRule" id="PRU01343"/>
    </source>
</evidence>
<keyword evidence="1" id="KW-0479">Metal-binding</keyword>
<feature type="compositionally biased region" description="Low complexity" evidence="5">
    <location>
        <begin position="12"/>
        <end position="25"/>
    </location>
</feature>
<evidence type="ECO:0000313" key="7">
    <source>
        <dbReference type="EMBL" id="BAP25503.1"/>
    </source>
</evidence>